<dbReference type="Proteomes" id="UP000000539">
    <property type="component" value="Chromosome 2"/>
</dbReference>
<feature type="region of interest" description="Disordered" evidence="1">
    <location>
        <begin position="33"/>
        <end position="53"/>
    </location>
</feature>
<accession>A0A8V1A8C0</accession>
<reference evidence="2" key="3">
    <citation type="submission" date="2025-09" db="UniProtKB">
        <authorList>
            <consortium name="Ensembl"/>
        </authorList>
    </citation>
    <scope>IDENTIFICATION</scope>
    <source>
        <strain evidence="2">broiler</strain>
    </source>
</reference>
<dbReference type="GeneTree" id="ENSGT01070000257267"/>
<protein>
    <submittedName>
        <fullName evidence="2">Uncharacterized protein</fullName>
    </submittedName>
</protein>
<reference evidence="2" key="2">
    <citation type="submission" date="2025-08" db="UniProtKB">
        <authorList>
            <consortium name="Ensembl"/>
        </authorList>
    </citation>
    <scope>IDENTIFICATION</scope>
    <source>
        <strain evidence="2">broiler</strain>
    </source>
</reference>
<organism evidence="2 3">
    <name type="scientific">Gallus gallus</name>
    <name type="common">Chicken</name>
    <dbReference type="NCBI Taxonomy" id="9031"/>
    <lineage>
        <taxon>Eukaryota</taxon>
        <taxon>Metazoa</taxon>
        <taxon>Chordata</taxon>
        <taxon>Craniata</taxon>
        <taxon>Vertebrata</taxon>
        <taxon>Euteleostomi</taxon>
        <taxon>Archelosauria</taxon>
        <taxon>Archosauria</taxon>
        <taxon>Dinosauria</taxon>
        <taxon>Saurischia</taxon>
        <taxon>Theropoda</taxon>
        <taxon>Coelurosauria</taxon>
        <taxon>Aves</taxon>
        <taxon>Neognathae</taxon>
        <taxon>Galloanserae</taxon>
        <taxon>Galliformes</taxon>
        <taxon>Phasianidae</taxon>
        <taxon>Phasianinae</taxon>
        <taxon>Gallus</taxon>
    </lineage>
</organism>
<reference evidence="2" key="1">
    <citation type="submission" date="2020-11" db="EMBL/GenBank/DDBJ databases">
        <title>Gallus gallus (Chicken) genome, bGalGal1, GRCg7b, maternal haplotype autosomes + Z &amp; W.</title>
        <authorList>
            <person name="Warren W."/>
            <person name="Formenti G."/>
            <person name="Fedrigo O."/>
            <person name="Haase B."/>
            <person name="Mountcastle J."/>
            <person name="Balacco J."/>
            <person name="Tracey A."/>
            <person name="Schneider V."/>
            <person name="Okimoto R."/>
            <person name="Cheng H."/>
            <person name="Hawken R."/>
            <person name="Howe K."/>
            <person name="Jarvis E.D."/>
        </authorList>
    </citation>
    <scope>NUCLEOTIDE SEQUENCE [LARGE SCALE GENOMIC DNA]</scope>
    <source>
        <strain evidence="2">Broiler</strain>
    </source>
</reference>
<keyword evidence="3" id="KW-1185">Reference proteome</keyword>
<evidence type="ECO:0000256" key="1">
    <source>
        <dbReference type="SAM" id="MobiDB-lite"/>
    </source>
</evidence>
<evidence type="ECO:0000313" key="2">
    <source>
        <dbReference type="Ensembl" id="ENSGALP00010040411.1"/>
    </source>
</evidence>
<evidence type="ECO:0000313" key="3">
    <source>
        <dbReference type="Proteomes" id="UP000000539"/>
    </source>
</evidence>
<sequence>SCVGCSWTRCVGASPSVQQSWVGCWLAVGFWKKKKKKEQNNETLGSKSMGAGAAGGCAEGRREAEGFSCFVGTVLGEADNDTITRNLYLHTKILIALVFFILKFA</sequence>
<dbReference type="Ensembl" id="ENSGALT00010066145.1">
    <property type="protein sequence ID" value="ENSGALP00010040411.1"/>
    <property type="gene ID" value="ENSGALG00010027281.1"/>
</dbReference>
<dbReference type="AlphaFoldDB" id="A0A8V1A8C0"/>
<name>A0A8V1A8C0_CHICK</name>
<proteinExistence type="predicted"/>